<gene>
    <name evidence="1" type="ordered locus">ETAE_3044</name>
</gene>
<dbReference type="AlphaFoldDB" id="A0AAU8PN63"/>
<organism evidence="1 2">
    <name type="scientific">Edwardsiella piscicida</name>
    <dbReference type="NCBI Taxonomy" id="1263550"/>
    <lineage>
        <taxon>Bacteria</taxon>
        <taxon>Pseudomonadati</taxon>
        <taxon>Pseudomonadota</taxon>
        <taxon>Gammaproteobacteria</taxon>
        <taxon>Enterobacterales</taxon>
        <taxon>Hafniaceae</taxon>
        <taxon>Edwardsiella</taxon>
    </lineage>
</organism>
<dbReference type="InterPro" id="IPR006315">
    <property type="entry name" value="OM_autotransptr_brl_dom"/>
</dbReference>
<evidence type="ECO:0008006" key="3">
    <source>
        <dbReference type="Google" id="ProtNLM"/>
    </source>
</evidence>
<sequence length="89" mass="9956">MMVEKDFGILSIKSGLSRNITLNEMPGITLTDNWRARHYNAERADRYTASVGLDGRVTEKLHVQLTLNSSFDGDFKTDGEGGLGIRYSF</sequence>
<evidence type="ECO:0000313" key="2">
    <source>
        <dbReference type="Proteomes" id="UP000002634"/>
    </source>
</evidence>
<dbReference type="NCBIfam" id="TIGR01414">
    <property type="entry name" value="autotrans_barl"/>
    <property type="match status" value="1"/>
</dbReference>
<proteinExistence type="predicted"/>
<dbReference type="Gene3D" id="2.40.128.130">
    <property type="entry name" value="Autotransporter beta-domain"/>
    <property type="match status" value="1"/>
</dbReference>
<dbReference type="EMBL" id="CP001135">
    <property type="protein sequence ID" value="ACY85877.1"/>
    <property type="molecule type" value="Genomic_DNA"/>
</dbReference>
<reference evidence="1 2" key="1">
    <citation type="journal article" date="2009" name="PLoS ONE">
        <title>Genome sequence of the versatile fish pathogen Edwardsiella tarda provides insights into its adaptation to broad host ranges and intracellular niches.</title>
        <authorList>
            <person name="Wang Q."/>
            <person name="Yang M."/>
            <person name="Xiao J."/>
            <person name="Wu H."/>
            <person name="Wang X."/>
            <person name="Lv Y."/>
            <person name="Xu L."/>
            <person name="Zheng H."/>
            <person name="Wang S."/>
            <person name="Zhao G."/>
            <person name="Liu Q."/>
            <person name="Zhang Y."/>
        </authorList>
    </citation>
    <scope>NUCLEOTIDE SEQUENCE [LARGE SCALE GENOMIC DNA]</scope>
    <source>
        <strain evidence="2">EIB202 / CCTCC M208068</strain>
    </source>
</reference>
<name>A0AAU8PN63_EDWPI</name>
<accession>A0AAU8PN63</accession>
<dbReference type="Proteomes" id="UP000002634">
    <property type="component" value="Chromosome"/>
</dbReference>
<dbReference type="InterPro" id="IPR036709">
    <property type="entry name" value="Autotransporte_beta_dom_sf"/>
</dbReference>
<dbReference type="KEGG" id="etr:ETAE_3044"/>
<dbReference type="GO" id="GO:0019867">
    <property type="term" value="C:outer membrane"/>
    <property type="evidence" value="ECO:0007669"/>
    <property type="project" value="InterPro"/>
</dbReference>
<evidence type="ECO:0000313" key="1">
    <source>
        <dbReference type="EMBL" id="ACY85877.1"/>
    </source>
</evidence>
<protein>
    <recommendedName>
        <fullName evidence="3">Autotransporter outer membrane beta-barrel domain-containing protein</fullName>
    </recommendedName>
</protein>
<keyword evidence="2" id="KW-1185">Reference proteome</keyword>